<gene>
    <name evidence="2" type="ORF">SAMN04490220_4048</name>
</gene>
<proteinExistence type="inferred from homology"/>
<name>A0A1H4ZCT2_RHOJO</name>
<sequence>MTTVSDDMKYVTVPGLQADAAWHWAAEAGNLVFTSGAVPHDESGDIGEDLSAAAQADRAFANLERALRAAGSSMDRIVKITGYLTDPETLPEIRTVRDKWIPNRPPSTFVYVAGLVDPRMLIEFEAIAVKS</sequence>
<reference evidence="3" key="1">
    <citation type="submission" date="2016-10" db="EMBL/GenBank/DDBJ databases">
        <authorList>
            <person name="Varghese N."/>
        </authorList>
    </citation>
    <scope>NUCLEOTIDE SEQUENCE [LARGE SCALE GENOMIC DNA]</scope>
    <source>
        <strain evidence="3">DSM 44719</strain>
    </source>
</reference>
<dbReference type="Gene3D" id="3.30.1330.40">
    <property type="entry name" value="RutC-like"/>
    <property type="match status" value="1"/>
</dbReference>
<dbReference type="InterPro" id="IPR035959">
    <property type="entry name" value="RutC-like_sf"/>
</dbReference>
<protein>
    <submittedName>
        <fullName evidence="2">Enamine deaminase RidA, house cleaning of reactive enamine intermediates, YjgF/YER057c/UK114 family</fullName>
    </submittedName>
</protein>
<dbReference type="InterPro" id="IPR006175">
    <property type="entry name" value="YjgF/YER057c/UK114"/>
</dbReference>
<organism evidence="2 3">
    <name type="scientific">Rhodococcus jostii</name>
    <dbReference type="NCBI Taxonomy" id="132919"/>
    <lineage>
        <taxon>Bacteria</taxon>
        <taxon>Bacillati</taxon>
        <taxon>Actinomycetota</taxon>
        <taxon>Actinomycetes</taxon>
        <taxon>Mycobacteriales</taxon>
        <taxon>Nocardiaceae</taxon>
        <taxon>Rhodococcus</taxon>
    </lineage>
</organism>
<dbReference type="CDD" id="cd00448">
    <property type="entry name" value="YjgF_YER057c_UK114_family"/>
    <property type="match status" value="1"/>
</dbReference>
<dbReference type="SUPFAM" id="SSF55298">
    <property type="entry name" value="YjgF-like"/>
    <property type="match status" value="1"/>
</dbReference>
<dbReference type="RefSeq" id="WP_083400515.1">
    <property type="nucleotide sequence ID" value="NZ_FNTL01000004.1"/>
</dbReference>
<dbReference type="Proteomes" id="UP000183407">
    <property type="component" value="Unassembled WGS sequence"/>
</dbReference>
<dbReference type="GO" id="GO:0005829">
    <property type="term" value="C:cytosol"/>
    <property type="evidence" value="ECO:0007669"/>
    <property type="project" value="TreeGrafter"/>
</dbReference>
<dbReference type="GO" id="GO:0019239">
    <property type="term" value="F:deaminase activity"/>
    <property type="evidence" value="ECO:0007669"/>
    <property type="project" value="TreeGrafter"/>
</dbReference>
<comment type="similarity">
    <text evidence="1">Belongs to the RutC family.</text>
</comment>
<evidence type="ECO:0000313" key="2">
    <source>
        <dbReference type="EMBL" id="SED27913.1"/>
    </source>
</evidence>
<dbReference type="PANTHER" id="PTHR11803">
    <property type="entry name" value="2-IMINOBUTANOATE/2-IMINOPROPANOATE DEAMINASE RIDA"/>
    <property type="match status" value="1"/>
</dbReference>
<evidence type="ECO:0000256" key="1">
    <source>
        <dbReference type="ARBA" id="ARBA00010552"/>
    </source>
</evidence>
<dbReference type="AlphaFoldDB" id="A0A1H4ZCT2"/>
<accession>A0A1H4ZCT2</accession>
<dbReference type="Pfam" id="PF01042">
    <property type="entry name" value="Ribonuc_L-PSP"/>
    <property type="match status" value="1"/>
</dbReference>
<dbReference type="EMBL" id="FNTL01000004">
    <property type="protein sequence ID" value="SED27913.1"/>
    <property type="molecule type" value="Genomic_DNA"/>
</dbReference>
<dbReference type="PANTHER" id="PTHR11803:SF58">
    <property type="entry name" value="PROTEIN HMF1-RELATED"/>
    <property type="match status" value="1"/>
</dbReference>
<evidence type="ECO:0000313" key="3">
    <source>
        <dbReference type="Proteomes" id="UP000183407"/>
    </source>
</evidence>